<sequence length="20" mass="2265">MIRGLSPLWPSCFSPCLFIP</sequence>
<proteinExistence type="predicted"/>
<evidence type="ECO:0000313" key="1">
    <source>
        <dbReference type="EMBL" id="MBX65546.1"/>
    </source>
</evidence>
<accession>A0A2P2QF22</accession>
<reference evidence="1" key="1">
    <citation type="submission" date="2018-02" db="EMBL/GenBank/DDBJ databases">
        <title>Rhizophora mucronata_Transcriptome.</title>
        <authorList>
            <person name="Meera S.P."/>
            <person name="Sreeshan A."/>
            <person name="Augustine A."/>
        </authorList>
    </citation>
    <scope>NUCLEOTIDE SEQUENCE</scope>
    <source>
        <tissue evidence="1">Leaf</tissue>
    </source>
</reference>
<dbReference type="AlphaFoldDB" id="A0A2P2QF22"/>
<dbReference type="EMBL" id="GGEC01085062">
    <property type="protein sequence ID" value="MBX65546.1"/>
    <property type="molecule type" value="Transcribed_RNA"/>
</dbReference>
<name>A0A2P2QF22_RHIMU</name>
<organism evidence="1">
    <name type="scientific">Rhizophora mucronata</name>
    <name type="common">Asiatic mangrove</name>
    <dbReference type="NCBI Taxonomy" id="61149"/>
    <lineage>
        <taxon>Eukaryota</taxon>
        <taxon>Viridiplantae</taxon>
        <taxon>Streptophyta</taxon>
        <taxon>Embryophyta</taxon>
        <taxon>Tracheophyta</taxon>
        <taxon>Spermatophyta</taxon>
        <taxon>Magnoliopsida</taxon>
        <taxon>eudicotyledons</taxon>
        <taxon>Gunneridae</taxon>
        <taxon>Pentapetalae</taxon>
        <taxon>rosids</taxon>
        <taxon>fabids</taxon>
        <taxon>Malpighiales</taxon>
        <taxon>Rhizophoraceae</taxon>
        <taxon>Rhizophora</taxon>
    </lineage>
</organism>
<protein>
    <submittedName>
        <fullName evidence="1">Uncharacterized protein</fullName>
    </submittedName>
</protein>